<feature type="transmembrane region" description="Helical" evidence="1">
    <location>
        <begin position="99"/>
        <end position="116"/>
    </location>
</feature>
<accession>A0A1G4UC16</accession>
<keyword evidence="1" id="KW-1133">Transmembrane helix</keyword>
<feature type="domain" description="Acyltransferase 3" evidence="2">
    <location>
        <begin position="6"/>
        <end position="331"/>
    </location>
</feature>
<dbReference type="GO" id="GO:0016747">
    <property type="term" value="F:acyltransferase activity, transferring groups other than amino-acyl groups"/>
    <property type="evidence" value="ECO:0007669"/>
    <property type="project" value="InterPro"/>
</dbReference>
<feature type="transmembrane region" description="Helical" evidence="1">
    <location>
        <begin position="72"/>
        <end position="93"/>
    </location>
</feature>
<feature type="transmembrane region" description="Helical" evidence="1">
    <location>
        <begin position="41"/>
        <end position="65"/>
    </location>
</feature>
<feature type="transmembrane region" description="Helical" evidence="1">
    <location>
        <begin position="315"/>
        <end position="331"/>
    </location>
</feature>
<name>A0A1G4UC16_9HYPH</name>
<sequence>MKYRSEIDGLRAVAVVPVILFHAGFGAFSGGYVGVDVFFVISGYLITIILLTEIESGTFSIARFYERRARRIVPALTVVMLACLPFAWMWMIPDQLREFGASLMAVVFFVSNFLFWSEEGSYFAAAAELKPLLHTWSLAVEEQYYLFAPLSLALLWRFGRRTLFWLVVASAVLGLLATEWGWRYAPRANFYLPQFRIWELLAGSICGFIATSHSPGTKNLPRASNGLSALGLGMILFAIFAFDENTPFPSLYALVPVGGASLVVLFAHKGTWVARLLSARALVGIGLISYSAYLWHQPLFAFARIRSLVEPAPTLMMGLALLSMALAYVSWRFVEQPFRRRPLPLLASRRALFALCAGVGAGFVGFGLYAYLSAGVPSRLAGVEPGSYAEKLLASTRRAGLRVDCASVPPGENRPPLCAVFTPANPKLRILIIGDSHAGSLLSAFAGVGRDNAVYQMALASCPPINRTSLHRAIFDIGVCEQATRDQVQAVREGQFDVVVLAARWSVYAGREGRRSFALGPEGDPYFPSLATSRATFSSHLAATVKEYRDLGVAVVLIDQVPEHRVLPRKVIEQAILLDLDQGQGEAQFEQAVRESSVTVEEDGRLQAFTEAELDKLRGEKVWVLSFDELFAHDGRYLWGDRDGTFYLDGDHLSAHGAALLAPAMTVAFEEIAEVVRAGRPSGAAPP</sequence>
<dbReference type="Pfam" id="PF19040">
    <property type="entry name" value="SGNH"/>
    <property type="match status" value="1"/>
</dbReference>
<keyword evidence="1" id="KW-0812">Transmembrane</keyword>
<dbReference type="AlphaFoldDB" id="A0A1G4UC16"/>
<gene>
    <name evidence="4" type="ORF">SAMN05660859_3619</name>
</gene>
<dbReference type="GO" id="GO:0016020">
    <property type="term" value="C:membrane"/>
    <property type="evidence" value="ECO:0007669"/>
    <property type="project" value="TreeGrafter"/>
</dbReference>
<evidence type="ECO:0000259" key="3">
    <source>
        <dbReference type="Pfam" id="PF19040"/>
    </source>
</evidence>
<feature type="domain" description="SGNH" evidence="3">
    <location>
        <begin position="416"/>
        <end position="665"/>
    </location>
</feature>
<dbReference type="RefSeq" id="WP_091442468.1">
    <property type="nucleotide sequence ID" value="NZ_FMTP01000006.1"/>
</dbReference>
<dbReference type="PANTHER" id="PTHR23028:SF53">
    <property type="entry name" value="ACYL_TRANSF_3 DOMAIN-CONTAINING PROTEIN"/>
    <property type="match status" value="1"/>
</dbReference>
<feature type="transmembrane region" description="Helical" evidence="1">
    <location>
        <begin position="279"/>
        <end position="295"/>
    </location>
</feature>
<dbReference type="InterPro" id="IPR050879">
    <property type="entry name" value="Acyltransferase_3"/>
</dbReference>
<dbReference type="EMBL" id="FMTP01000006">
    <property type="protein sequence ID" value="SCW90495.1"/>
    <property type="molecule type" value="Genomic_DNA"/>
</dbReference>
<dbReference type="PANTHER" id="PTHR23028">
    <property type="entry name" value="ACETYLTRANSFERASE"/>
    <property type="match status" value="1"/>
</dbReference>
<dbReference type="GO" id="GO:0009103">
    <property type="term" value="P:lipopolysaccharide biosynthetic process"/>
    <property type="evidence" value="ECO:0007669"/>
    <property type="project" value="TreeGrafter"/>
</dbReference>
<evidence type="ECO:0000256" key="1">
    <source>
        <dbReference type="SAM" id="Phobius"/>
    </source>
</evidence>
<protein>
    <submittedName>
        <fullName evidence="4">Peptidoglycan/LPS O-acetylase OafA/YrhL, contains acyltransferase and SGNH-hydrolase domains</fullName>
    </submittedName>
</protein>
<feature type="transmembrane region" description="Helical" evidence="1">
    <location>
        <begin position="352"/>
        <end position="372"/>
    </location>
</feature>
<evidence type="ECO:0000313" key="5">
    <source>
        <dbReference type="Proteomes" id="UP000198889"/>
    </source>
</evidence>
<keyword evidence="4" id="KW-0012">Acyltransferase</keyword>
<evidence type="ECO:0000313" key="4">
    <source>
        <dbReference type="EMBL" id="SCW90495.1"/>
    </source>
</evidence>
<dbReference type="GO" id="GO:0016787">
    <property type="term" value="F:hydrolase activity"/>
    <property type="evidence" value="ECO:0007669"/>
    <property type="project" value="UniProtKB-KW"/>
</dbReference>
<dbReference type="InterPro" id="IPR002656">
    <property type="entry name" value="Acyl_transf_3_dom"/>
</dbReference>
<reference evidence="5" key="1">
    <citation type="submission" date="2016-10" db="EMBL/GenBank/DDBJ databases">
        <authorList>
            <person name="Varghese N."/>
            <person name="Submissions S."/>
        </authorList>
    </citation>
    <scope>NUCLEOTIDE SEQUENCE [LARGE SCALE GENOMIC DNA]</scope>
    <source>
        <strain evidence="5">CGMCC 1.1761</strain>
    </source>
</reference>
<dbReference type="Pfam" id="PF01757">
    <property type="entry name" value="Acyl_transf_3"/>
    <property type="match status" value="1"/>
</dbReference>
<feature type="transmembrane region" description="Helical" evidence="1">
    <location>
        <begin position="194"/>
        <end position="211"/>
    </location>
</feature>
<feature type="transmembrane region" description="Helical" evidence="1">
    <location>
        <begin position="248"/>
        <end position="267"/>
    </location>
</feature>
<dbReference type="InterPro" id="IPR043968">
    <property type="entry name" value="SGNH"/>
</dbReference>
<keyword evidence="4" id="KW-0378">Hydrolase</keyword>
<feature type="transmembrane region" description="Helical" evidence="1">
    <location>
        <begin position="223"/>
        <end position="242"/>
    </location>
</feature>
<proteinExistence type="predicted"/>
<organism evidence="4 5">
    <name type="scientific">Ancylobacter rudongensis</name>
    <dbReference type="NCBI Taxonomy" id="177413"/>
    <lineage>
        <taxon>Bacteria</taxon>
        <taxon>Pseudomonadati</taxon>
        <taxon>Pseudomonadota</taxon>
        <taxon>Alphaproteobacteria</taxon>
        <taxon>Hyphomicrobiales</taxon>
        <taxon>Xanthobacteraceae</taxon>
        <taxon>Ancylobacter</taxon>
    </lineage>
</organism>
<keyword evidence="4" id="KW-0808">Transferase</keyword>
<evidence type="ECO:0000259" key="2">
    <source>
        <dbReference type="Pfam" id="PF01757"/>
    </source>
</evidence>
<dbReference type="STRING" id="177413.SAMN05660859_3619"/>
<keyword evidence="1" id="KW-0472">Membrane</keyword>
<dbReference type="Proteomes" id="UP000198889">
    <property type="component" value="Unassembled WGS sequence"/>
</dbReference>
<keyword evidence="5" id="KW-1185">Reference proteome</keyword>
<feature type="transmembrane region" description="Helical" evidence="1">
    <location>
        <begin position="12"/>
        <end position="35"/>
    </location>
</feature>
<feature type="transmembrane region" description="Helical" evidence="1">
    <location>
        <begin position="163"/>
        <end position="182"/>
    </location>
</feature>